<reference evidence="3" key="1">
    <citation type="submission" date="2020-11" db="EMBL/GenBank/DDBJ databases">
        <title>Sequencing the genomes of 1000 actinobacteria strains.</title>
        <authorList>
            <person name="Klenk H.-P."/>
        </authorList>
    </citation>
    <scope>NUCLEOTIDE SEQUENCE</scope>
    <source>
        <strain evidence="3">DSM 45356</strain>
    </source>
</reference>
<dbReference type="Proteomes" id="UP000622552">
    <property type="component" value="Unassembled WGS sequence"/>
</dbReference>
<feature type="transmembrane region" description="Helical" evidence="2">
    <location>
        <begin position="193"/>
        <end position="210"/>
    </location>
</feature>
<feature type="transmembrane region" description="Helical" evidence="2">
    <location>
        <begin position="319"/>
        <end position="336"/>
    </location>
</feature>
<dbReference type="RefSeq" id="WP_231398826.1">
    <property type="nucleotide sequence ID" value="NZ_BONS01000022.1"/>
</dbReference>
<feature type="transmembrane region" description="Helical" evidence="2">
    <location>
        <begin position="144"/>
        <end position="162"/>
    </location>
</feature>
<keyword evidence="2" id="KW-1133">Transmembrane helix</keyword>
<feature type="region of interest" description="Disordered" evidence="1">
    <location>
        <begin position="1"/>
        <end position="21"/>
    </location>
</feature>
<keyword evidence="4" id="KW-1185">Reference proteome</keyword>
<evidence type="ECO:0000256" key="2">
    <source>
        <dbReference type="SAM" id="Phobius"/>
    </source>
</evidence>
<feature type="transmembrane region" description="Helical" evidence="2">
    <location>
        <begin position="111"/>
        <end position="137"/>
    </location>
</feature>
<feature type="transmembrane region" description="Helical" evidence="2">
    <location>
        <begin position="168"/>
        <end position="186"/>
    </location>
</feature>
<sequence>MAGADTLVAEEAERATPRAGRRPPVDLAPCLVFLAVAVVFTLPLWRDPNLRGVAVNLNDQSQTEWFLAWASRLWSGDLSLLTDRMNSPDGVNMMANTNDLFPGALLAPLTWAFGVPFTFVTLVTLNLAGTASAWYLLLTRVCGLDRLAAAVGGMFCGFAPPMVSHSHAHINLTAWWLPPVIVYCVVRLVRRRTPVWTGCALGLAVTAQVFTGEEVLFLTGLTLGLFLLAYLVLAPRLVFGVLRPLLVGAGVALATAAPFVARPLWLQFAGPQRGWSGLYPPEYFPADVASYWSFSHLTVGGWHSDVGRLAGHPAEMNTFFGWPVLLVLVLCFVRLWQHTFVRAAAIVAVLLAGVSLGPEIVVDGVRTGVPGPYALIRGVPVLEWALPSRFALALVPLIGAVLAMAVHEALLSGRRRAILLPVAVFAALVPLYPLPMVVAARPAVPTFFADGRWRDCVRPGGVLVPVPVPSPARPDSLRWAAAAGAAFGVPEGQFIGPFGYGAPRRPTSTLLAGVQETGALPAIGDQQRREAREDARYWKASCVVLGPADHRDQLRLTLDRLYGPGSEMDDVSVWRPGV</sequence>
<protein>
    <recommendedName>
        <fullName evidence="5">Glycosyl transferase</fullName>
    </recommendedName>
</protein>
<feature type="transmembrane region" description="Helical" evidence="2">
    <location>
        <begin position="245"/>
        <end position="265"/>
    </location>
</feature>
<evidence type="ECO:0000313" key="3">
    <source>
        <dbReference type="EMBL" id="MBG6137149.1"/>
    </source>
</evidence>
<gene>
    <name evidence="3" type="ORF">IW245_003343</name>
</gene>
<accession>A0A8J7KJS0</accession>
<dbReference type="EMBL" id="JADOUF010000001">
    <property type="protein sequence ID" value="MBG6137149.1"/>
    <property type="molecule type" value="Genomic_DNA"/>
</dbReference>
<evidence type="ECO:0008006" key="5">
    <source>
        <dbReference type="Google" id="ProtNLM"/>
    </source>
</evidence>
<feature type="transmembrane region" description="Helical" evidence="2">
    <location>
        <begin position="418"/>
        <end position="438"/>
    </location>
</feature>
<keyword evidence="2" id="KW-0472">Membrane</keyword>
<feature type="transmembrane region" description="Helical" evidence="2">
    <location>
        <begin position="27"/>
        <end position="45"/>
    </location>
</feature>
<feature type="transmembrane region" description="Helical" evidence="2">
    <location>
        <begin position="390"/>
        <end position="411"/>
    </location>
</feature>
<feature type="transmembrane region" description="Helical" evidence="2">
    <location>
        <begin position="343"/>
        <end position="362"/>
    </location>
</feature>
<name>A0A8J7KJS0_9ACTN</name>
<evidence type="ECO:0000313" key="4">
    <source>
        <dbReference type="Proteomes" id="UP000622552"/>
    </source>
</evidence>
<comment type="caution">
    <text evidence="3">The sequence shown here is derived from an EMBL/GenBank/DDBJ whole genome shotgun (WGS) entry which is preliminary data.</text>
</comment>
<feature type="transmembrane region" description="Helical" evidence="2">
    <location>
        <begin position="216"/>
        <end position="233"/>
    </location>
</feature>
<proteinExistence type="predicted"/>
<dbReference type="AlphaFoldDB" id="A0A8J7KJS0"/>
<evidence type="ECO:0000256" key="1">
    <source>
        <dbReference type="SAM" id="MobiDB-lite"/>
    </source>
</evidence>
<organism evidence="3 4">
    <name type="scientific">Longispora fulva</name>
    <dbReference type="NCBI Taxonomy" id="619741"/>
    <lineage>
        <taxon>Bacteria</taxon>
        <taxon>Bacillati</taxon>
        <taxon>Actinomycetota</taxon>
        <taxon>Actinomycetes</taxon>
        <taxon>Micromonosporales</taxon>
        <taxon>Micromonosporaceae</taxon>
        <taxon>Longispora</taxon>
    </lineage>
</organism>
<keyword evidence="2" id="KW-0812">Transmembrane</keyword>